<evidence type="ECO:0000256" key="1">
    <source>
        <dbReference type="SAM" id="SignalP"/>
    </source>
</evidence>
<reference evidence="2 3" key="1">
    <citation type="submission" date="2020-06" db="EMBL/GenBank/DDBJ databases">
        <authorList>
            <person name="Chanama M."/>
        </authorList>
    </citation>
    <scope>NUCLEOTIDE SEQUENCE [LARGE SCALE GENOMIC DNA]</scope>
    <source>
        <strain evidence="2 3">TBRC6557</strain>
    </source>
</reference>
<comment type="caution">
    <text evidence="2">The sequence shown here is derived from an EMBL/GenBank/DDBJ whole genome shotgun (WGS) entry which is preliminary data.</text>
</comment>
<dbReference type="EMBL" id="JABWGO010000009">
    <property type="protein sequence ID" value="NUW44444.1"/>
    <property type="molecule type" value="Genomic_DNA"/>
</dbReference>
<accession>A0A7Y6IU46</accession>
<keyword evidence="1" id="KW-0732">Signal</keyword>
<proteinExistence type="predicted"/>
<protein>
    <submittedName>
        <fullName evidence="2">Uncharacterized protein</fullName>
    </submittedName>
</protein>
<evidence type="ECO:0000313" key="2">
    <source>
        <dbReference type="EMBL" id="NUW44444.1"/>
    </source>
</evidence>
<dbReference type="Proteomes" id="UP000546126">
    <property type="component" value="Unassembled WGS sequence"/>
</dbReference>
<organism evidence="2 3">
    <name type="scientific">Nonomuraea rhodomycinica</name>
    <dbReference type="NCBI Taxonomy" id="1712872"/>
    <lineage>
        <taxon>Bacteria</taxon>
        <taxon>Bacillati</taxon>
        <taxon>Actinomycetota</taxon>
        <taxon>Actinomycetes</taxon>
        <taxon>Streptosporangiales</taxon>
        <taxon>Streptosporangiaceae</taxon>
        <taxon>Nonomuraea</taxon>
    </lineage>
</organism>
<dbReference type="RefSeq" id="WP_175603952.1">
    <property type="nucleotide sequence ID" value="NZ_JABWGO010000009.1"/>
</dbReference>
<dbReference type="AlphaFoldDB" id="A0A7Y6IU46"/>
<gene>
    <name evidence="2" type="ORF">HT134_30600</name>
</gene>
<name>A0A7Y6IU46_9ACTN</name>
<sequence>MFIAAKAVAVTLLVGSFGASTSPETQAAYEKKAAVEQTRVACMKEQGLTYLAQPVTKRKRQPGERERITGDYAALRAYRAKYGFGVWSPLVFPRDPVVNPVSGENPNNDTMMAMSAEELKKWRAADDRCFAKAAEQHLGKTVTSYDGYLTRLDAALDASLVPLDEDGQLTRLGRQFAKCLGVGQAKPSVLAVLGRSQYTKQAGEVARKNWKGELPKAPEGRTIILKPQLKPAEAKPYLDKEIRSALKDLECGKSFYAAYSPRAWAAKERVYQEFAVDFAL</sequence>
<evidence type="ECO:0000313" key="3">
    <source>
        <dbReference type="Proteomes" id="UP000546126"/>
    </source>
</evidence>
<feature type="signal peptide" evidence="1">
    <location>
        <begin position="1"/>
        <end position="27"/>
    </location>
</feature>
<keyword evidence="3" id="KW-1185">Reference proteome</keyword>
<feature type="chain" id="PRO_5030880969" evidence="1">
    <location>
        <begin position="28"/>
        <end position="280"/>
    </location>
</feature>